<reference evidence="5 6" key="1">
    <citation type="submission" date="2019-11" db="EMBL/GenBank/DDBJ databases">
        <title>Streptomyces typhae sp. nov., a novel endophytic actinomycete isolated from the root of cattail pollen (Typha angustifolia L.).</title>
        <authorList>
            <person name="Peng C."/>
        </authorList>
    </citation>
    <scope>NUCLEOTIDE SEQUENCE [LARGE SCALE GENOMIC DNA]</scope>
    <source>
        <strain evidence="6">p1417</strain>
    </source>
</reference>
<evidence type="ECO:0000313" key="5">
    <source>
        <dbReference type="EMBL" id="MVO90770.1"/>
    </source>
</evidence>
<keyword evidence="2" id="KW-0547">Nucleotide-binding</keyword>
<dbReference type="EMBL" id="WPNZ01000038">
    <property type="protein sequence ID" value="MVO90770.1"/>
    <property type="molecule type" value="Genomic_DNA"/>
</dbReference>
<protein>
    <submittedName>
        <fullName evidence="5">PD-(D/E)XK nuclease family protein</fullName>
    </submittedName>
</protein>
<keyword evidence="3" id="KW-0234">DNA repair</keyword>
<proteinExistence type="predicted"/>
<keyword evidence="1" id="KW-0227">DNA damage</keyword>
<evidence type="ECO:0000256" key="2">
    <source>
        <dbReference type="ARBA" id="ARBA00022806"/>
    </source>
</evidence>
<name>A0A6L6XBB6_9ACTN</name>
<sequence>MARITIEGTLDHMSWLAMFTLSDGTVSPRSPQGAAATGGVCRRHRSCQGRRTVQDSGRGGAAVPEWPPPEGMTGSGALIRVQASHATDGQYTCLRFAEGKTRPNAWPGRRIERPKPYLENFVLGLVLAAVRRVECEGMAPQDAVRQAEDSAGRSLHRAQHRFLRHAVERWLERDRPKEAPPVIPAAGPWVRMREVDGRTWELTGWGACHHNPGRRLREFSFLCYGSADPRSVPKDRIAIAALAAALGEPARQGAKPWHPYRLLGAEPVDHVRVALTGLHDGSYRLLFEGGPDQVRAYYKQHAEARVKEIVGGGPATPGGSCAGCRRLETCDAPVRLPGLLGIPAGRGPFPLRELSASHLRYYRKCPQMYFSYAQHLPRTREYSPENQLGKAIHAHLEANHSSGLLTPCGGADMPWSDTAWGDGELRMTGEWARIGSRMLAQHIDMCPFLNDGVTTVLPEPRRAFYDPHAHAVLIVKPDLLYLEHGSWVWRETKTTQSPDAWMSRDPFTTDPQLALAAVLLADGAFGGTPTGSRVELEVLRPDSGDPSYIEPCNEPKRVEAARRLVREYVDAWRGDEVFTPRPGAHCRTCPVTEWCASAPEEVRRGRR</sequence>
<dbReference type="GO" id="GO:0006281">
    <property type="term" value="P:DNA repair"/>
    <property type="evidence" value="ECO:0007669"/>
    <property type="project" value="UniProtKB-KW"/>
</dbReference>
<evidence type="ECO:0000313" key="6">
    <source>
        <dbReference type="Proteomes" id="UP000483802"/>
    </source>
</evidence>
<dbReference type="AlphaFoldDB" id="A0A6L6XBB6"/>
<dbReference type="GO" id="GO:0004386">
    <property type="term" value="F:helicase activity"/>
    <property type="evidence" value="ECO:0007669"/>
    <property type="project" value="UniProtKB-KW"/>
</dbReference>
<dbReference type="InterPro" id="IPR038726">
    <property type="entry name" value="PDDEXK_AddAB-type"/>
</dbReference>
<feature type="domain" description="PD-(D/E)XK endonuclease-like" evidence="4">
    <location>
        <begin position="353"/>
        <end position="595"/>
    </location>
</feature>
<keyword evidence="6" id="KW-1185">Reference proteome</keyword>
<evidence type="ECO:0000256" key="1">
    <source>
        <dbReference type="ARBA" id="ARBA00022763"/>
    </source>
</evidence>
<keyword evidence="2" id="KW-0378">Hydrolase</keyword>
<accession>A0A6L6XBB6</accession>
<comment type="caution">
    <text evidence="5">The sequence shown here is derived from an EMBL/GenBank/DDBJ whole genome shotgun (WGS) entry which is preliminary data.</text>
</comment>
<organism evidence="5 6">
    <name type="scientific">Streptomyces typhae</name>
    <dbReference type="NCBI Taxonomy" id="2681492"/>
    <lineage>
        <taxon>Bacteria</taxon>
        <taxon>Bacillati</taxon>
        <taxon>Actinomycetota</taxon>
        <taxon>Actinomycetes</taxon>
        <taxon>Kitasatosporales</taxon>
        <taxon>Streptomycetaceae</taxon>
        <taxon>Streptomyces</taxon>
    </lineage>
</organism>
<gene>
    <name evidence="5" type="ORF">GPA10_40045</name>
</gene>
<evidence type="ECO:0000259" key="4">
    <source>
        <dbReference type="Pfam" id="PF12705"/>
    </source>
</evidence>
<dbReference type="Pfam" id="PF12705">
    <property type="entry name" value="PDDEXK_1"/>
    <property type="match status" value="1"/>
</dbReference>
<keyword evidence="2" id="KW-0347">Helicase</keyword>
<keyword evidence="2" id="KW-0067">ATP-binding</keyword>
<dbReference type="Proteomes" id="UP000483802">
    <property type="component" value="Unassembled WGS sequence"/>
</dbReference>
<evidence type="ECO:0000256" key="3">
    <source>
        <dbReference type="ARBA" id="ARBA00023204"/>
    </source>
</evidence>